<keyword evidence="2 6" id="KW-0812">Transmembrane</keyword>
<dbReference type="GO" id="GO:0016020">
    <property type="term" value="C:membrane"/>
    <property type="evidence" value="ECO:0007669"/>
    <property type="project" value="UniProtKB-SubCell"/>
</dbReference>
<evidence type="ECO:0000256" key="5">
    <source>
        <dbReference type="ARBA" id="ARBA00023180"/>
    </source>
</evidence>
<evidence type="ECO:0000256" key="3">
    <source>
        <dbReference type="ARBA" id="ARBA00022989"/>
    </source>
</evidence>
<dbReference type="OMA" id="YRTIGNW"/>
<dbReference type="EMBL" id="JPKZ01002587">
    <property type="protein sequence ID" value="KHN75943.1"/>
    <property type="molecule type" value="Genomic_DNA"/>
</dbReference>
<keyword evidence="9" id="KW-0675">Receptor</keyword>
<dbReference type="InterPro" id="IPR050726">
    <property type="entry name" value="mGluR"/>
</dbReference>
<keyword evidence="4 6" id="KW-0472">Membrane</keyword>
<dbReference type="AlphaFoldDB" id="A0A0B2V310"/>
<dbReference type="FunFam" id="3.40.50.2300:FF:000489">
    <property type="entry name" value="Protein CBG01593"/>
    <property type="match status" value="1"/>
</dbReference>
<accession>A0A0B2V310</accession>
<evidence type="ECO:0000259" key="8">
    <source>
        <dbReference type="Pfam" id="PF01094"/>
    </source>
</evidence>
<dbReference type="OrthoDB" id="9880600at2759"/>
<protein>
    <submittedName>
        <fullName evidence="9">Metabotropic glutamate receptor 7</fullName>
    </submittedName>
</protein>
<comment type="caution">
    <text evidence="9">The sequence shown here is derived from an EMBL/GenBank/DDBJ whole genome shotgun (WGS) entry which is preliminary data.</text>
</comment>
<dbReference type="SUPFAM" id="SSF53822">
    <property type="entry name" value="Periplasmic binding protein-like I"/>
    <property type="match status" value="2"/>
</dbReference>
<dbReference type="InterPro" id="IPR028082">
    <property type="entry name" value="Peripla_BP_I"/>
</dbReference>
<keyword evidence="3 6" id="KW-1133">Transmembrane helix</keyword>
<dbReference type="Proteomes" id="UP000031036">
    <property type="component" value="Unassembled WGS sequence"/>
</dbReference>
<feature type="domain" description="Receptor ligand binding region" evidence="8">
    <location>
        <begin position="569"/>
        <end position="813"/>
    </location>
</feature>
<dbReference type="Pfam" id="PF01094">
    <property type="entry name" value="ANF_receptor"/>
    <property type="match status" value="2"/>
</dbReference>
<comment type="subcellular location">
    <subcellularLocation>
        <location evidence="1">Membrane</location>
    </subcellularLocation>
</comment>
<evidence type="ECO:0000313" key="10">
    <source>
        <dbReference type="Proteomes" id="UP000031036"/>
    </source>
</evidence>
<keyword evidence="10" id="KW-1185">Reference proteome</keyword>
<dbReference type="InterPro" id="IPR001828">
    <property type="entry name" value="ANF_lig-bd_rcpt"/>
</dbReference>
<evidence type="ECO:0000256" key="2">
    <source>
        <dbReference type="ARBA" id="ARBA00022692"/>
    </source>
</evidence>
<proteinExistence type="predicted"/>
<sequence>MREVLLVGAVLVVLRCDAVRSGSLCSVYDPFKVQPDNNKFQVGGAFPLHHTDCIWLKPKTVQDIVAMQWALTHWNQNPNNVNVTMGLYAGDTCSRPKEAISQSLRFLDSVGYHEPDECVNPAINRQTPRLLSLLAPKDRISAEALGILLKTTSLPVAAYSSPAADAMADLRVQNVVTTAPTLSIYVDAFIKLMGSLRSNLVTIVDNTLWPTSITRIVEQLRSASIHVAEVVSYDHPAIAKVLSESDSQIILSYIDKEQFFEVFAQKELISLNKMWVIIPADGEGLTNQEQLRVLQHGSTVQVVSLQPKQKDLAQFKDYFLRVLKNNYQSYSLLTAYVQQVFNCSMASTSGFTECASIDRDDMAAIYKQATTVESVVRLTYALAVAGARLENNSAAHSVCGRPTANCTHLIMAELESLDYEFGANDPGEFGGERLHFYRAHDSMLIASGIIIEGIQLFNDEHMGPMVYKVIEYETGRKPRVVNSNFKQTKIHSICAPYRPFCGQCEHIVEVDSNKYFLSIPKEYPLYLMGLFDFHDGQTCQSFRNSDISLPMAFVHTIWTFRQRFPQLRLLRNLDFGALLVDSCSRGKSAIEVVVRSETQCFAFEQAERNITIVPGSVFGYVSGVSDETHEALRGLFVSGEIPLIALSSEHSASLDEFSTMPSSKFQALALIKLLKKLNWDFITAVLSEQDGASLVLYRQFERLAVERGVCIADVINIGGEHMPESLTSPSTNVTVLFTTSTDAANFFAAKLRREFSSAHVHVVIGDAHDFYLHDPSNIAKLVGTVSLQPKDVLYSDFRQWLEMTTPLTLPEQWYWRFVENRWQCALMQSSRPVYNDKMCTGDEHLDVPSLGRMTRSGYLSRGIERFLFAMDAVYRRLCPEQTGICAEFYTNGRKQILNLMKKTRIEDEFDVYEFLPDTLGNFFSFFFLFFTIFLNFAFIGD</sequence>
<feature type="transmembrane region" description="Helical" evidence="6">
    <location>
        <begin position="922"/>
        <end position="940"/>
    </location>
</feature>
<keyword evidence="7" id="KW-0732">Signal</keyword>
<feature type="signal peptide" evidence="7">
    <location>
        <begin position="1"/>
        <end position="21"/>
    </location>
</feature>
<gene>
    <name evidence="9" type="primary">GRM7</name>
    <name evidence="9" type="ORF">Tcan_10538</name>
</gene>
<evidence type="ECO:0000313" key="9">
    <source>
        <dbReference type="EMBL" id="KHN75943.1"/>
    </source>
</evidence>
<feature type="domain" description="Receptor ligand binding region" evidence="8">
    <location>
        <begin position="66"/>
        <end position="334"/>
    </location>
</feature>
<organism evidence="9 10">
    <name type="scientific">Toxocara canis</name>
    <name type="common">Canine roundworm</name>
    <dbReference type="NCBI Taxonomy" id="6265"/>
    <lineage>
        <taxon>Eukaryota</taxon>
        <taxon>Metazoa</taxon>
        <taxon>Ecdysozoa</taxon>
        <taxon>Nematoda</taxon>
        <taxon>Chromadorea</taxon>
        <taxon>Rhabditida</taxon>
        <taxon>Spirurina</taxon>
        <taxon>Ascaridomorpha</taxon>
        <taxon>Ascaridoidea</taxon>
        <taxon>Toxocaridae</taxon>
        <taxon>Toxocara</taxon>
    </lineage>
</organism>
<evidence type="ECO:0000256" key="4">
    <source>
        <dbReference type="ARBA" id="ARBA00023136"/>
    </source>
</evidence>
<evidence type="ECO:0000256" key="7">
    <source>
        <dbReference type="SAM" id="SignalP"/>
    </source>
</evidence>
<evidence type="ECO:0000256" key="1">
    <source>
        <dbReference type="ARBA" id="ARBA00004370"/>
    </source>
</evidence>
<feature type="chain" id="PRO_5002077899" evidence="7">
    <location>
        <begin position="22"/>
        <end position="941"/>
    </location>
</feature>
<name>A0A0B2V310_TOXCA</name>
<reference evidence="9 10" key="1">
    <citation type="submission" date="2014-11" db="EMBL/GenBank/DDBJ databases">
        <title>Genetic blueprint of the zoonotic pathogen Toxocara canis.</title>
        <authorList>
            <person name="Zhu X.-Q."/>
            <person name="Korhonen P.K."/>
            <person name="Cai H."/>
            <person name="Young N.D."/>
            <person name="Nejsum P."/>
            <person name="von Samson-Himmelstjerna G."/>
            <person name="Boag P.R."/>
            <person name="Tan P."/>
            <person name="Li Q."/>
            <person name="Min J."/>
            <person name="Yang Y."/>
            <person name="Wang X."/>
            <person name="Fang X."/>
            <person name="Hall R.S."/>
            <person name="Hofmann A."/>
            <person name="Sternberg P.W."/>
            <person name="Jex A.R."/>
            <person name="Gasser R.B."/>
        </authorList>
    </citation>
    <scope>NUCLEOTIDE SEQUENCE [LARGE SCALE GENOMIC DNA]</scope>
    <source>
        <strain evidence="9">PN_DK_2014</strain>
    </source>
</reference>
<dbReference type="PANTHER" id="PTHR24060">
    <property type="entry name" value="METABOTROPIC GLUTAMATE RECEPTOR"/>
    <property type="match status" value="1"/>
</dbReference>
<keyword evidence="5" id="KW-0325">Glycoprotein</keyword>
<dbReference type="STRING" id="6265.A0A0B2V310"/>
<evidence type="ECO:0000256" key="6">
    <source>
        <dbReference type="SAM" id="Phobius"/>
    </source>
</evidence>
<dbReference type="Gene3D" id="3.40.50.2300">
    <property type="match status" value="4"/>
</dbReference>